<reference evidence="1 2" key="1">
    <citation type="journal article" date="2019" name="Int. J. Syst. Evol. Microbiol.">
        <title>The Global Catalogue of Microorganisms (GCM) 10K type strain sequencing project: providing services to taxonomists for standard genome sequencing and annotation.</title>
        <authorList>
            <consortium name="The Broad Institute Genomics Platform"/>
            <consortium name="The Broad Institute Genome Sequencing Center for Infectious Disease"/>
            <person name="Wu L."/>
            <person name="Ma J."/>
        </authorList>
    </citation>
    <scope>NUCLEOTIDE SEQUENCE [LARGE SCALE GENOMIC DNA]</scope>
    <source>
        <strain evidence="1 2">JCM 12393</strain>
    </source>
</reference>
<proteinExistence type="predicted"/>
<keyword evidence="2" id="KW-1185">Reference proteome</keyword>
<dbReference type="Proteomes" id="UP001499863">
    <property type="component" value="Unassembled WGS sequence"/>
</dbReference>
<organism evidence="1 2">
    <name type="scientific">Kitasatospora putterlickiae</name>
    <dbReference type="NCBI Taxonomy" id="221725"/>
    <lineage>
        <taxon>Bacteria</taxon>
        <taxon>Bacillati</taxon>
        <taxon>Actinomycetota</taxon>
        <taxon>Actinomycetes</taxon>
        <taxon>Kitasatosporales</taxon>
        <taxon>Streptomycetaceae</taxon>
        <taxon>Kitasatospora</taxon>
    </lineage>
</organism>
<evidence type="ECO:0000313" key="1">
    <source>
        <dbReference type="EMBL" id="GAA1412830.1"/>
    </source>
</evidence>
<accession>A0ABN1YGQ8</accession>
<gene>
    <name evidence="1" type="ORF">GCM10009639_65400</name>
</gene>
<name>A0ABN1YGQ8_9ACTN</name>
<evidence type="ECO:0000313" key="2">
    <source>
        <dbReference type="Proteomes" id="UP001499863"/>
    </source>
</evidence>
<sequence length="45" mass="4766">MADRDGRETVRAVVAAAVGGRWFVRAGSHPVPPPAVRRVRVSLAA</sequence>
<protein>
    <submittedName>
        <fullName evidence="1">Uncharacterized protein</fullName>
    </submittedName>
</protein>
<dbReference type="EMBL" id="BAAAKJ010000440">
    <property type="protein sequence ID" value="GAA1412830.1"/>
    <property type="molecule type" value="Genomic_DNA"/>
</dbReference>
<comment type="caution">
    <text evidence="1">The sequence shown here is derived from an EMBL/GenBank/DDBJ whole genome shotgun (WGS) entry which is preliminary data.</text>
</comment>